<evidence type="ECO:0000313" key="3">
    <source>
        <dbReference type="Proteomes" id="UP000184471"/>
    </source>
</evidence>
<dbReference type="RefSeq" id="WP_073422569.1">
    <property type="nucleotide sequence ID" value="NZ_FQVX01000006.1"/>
</dbReference>
<keyword evidence="3" id="KW-1185">Reference proteome</keyword>
<sequence length="147" mass="14922">MALTDAGGAPPPDDPLSAATRAARAEDAALQAPPALVERVMAVVRAEPRVPGALVLSAEPGARVEVSERTVTRLLLAAVDELGDVRAGTCRAAVADGELRVALTVAARAGQSLPPLVEAVRTRVTGVAEAAFGLPVAAVDVEVDDLF</sequence>
<dbReference type="STRING" id="1070870.SAMN05444351_4460"/>
<name>A0A1M5RSP0_9ACTN</name>
<feature type="compositionally biased region" description="Low complexity" evidence="1">
    <location>
        <begin position="15"/>
        <end position="25"/>
    </location>
</feature>
<feature type="region of interest" description="Disordered" evidence="1">
    <location>
        <begin position="1"/>
        <end position="25"/>
    </location>
</feature>
<evidence type="ECO:0008006" key="4">
    <source>
        <dbReference type="Google" id="ProtNLM"/>
    </source>
</evidence>
<dbReference type="AlphaFoldDB" id="A0A1M5RSP0"/>
<evidence type="ECO:0000313" key="2">
    <source>
        <dbReference type="EMBL" id="SHH28813.1"/>
    </source>
</evidence>
<evidence type="ECO:0000256" key="1">
    <source>
        <dbReference type="SAM" id="MobiDB-lite"/>
    </source>
</evidence>
<dbReference type="Proteomes" id="UP000184471">
    <property type="component" value="Unassembled WGS sequence"/>
</dbReference>
<accession>A0A1M5RSP0</accession>
<dbReference type="EMBL" id="FQVX01000006">
    <property type="protein sequence ID" value="SHH28813.1"/>
    <property type="molecule type" value="Genomic_DNA"/>
</dbReference>
<reference evidence="2 3" key="1">
    <citation type="submission" date="2016-11" db="EMBL/GenBank/DDBJ databases">
        <authorList>
            <person name="Jaros S."/>
            <person name="Januszkiewicz K."/>
            <person name="Wedrychowicz H."/>
        </authorList>
    </citation>
    <scope>NUCLEOTIDE SEQUENCE [LARGE SCALE GENOMIC DNA]</scope>
    <source>
        <strain evidence="2 3">DSM 45408</strain>
    </source>
</reference>
<gene>
    <name evidence="2" type="ORF">SAMN05444351_4460</name>
</gene>
<proteinExistence type="predicted"/>
<protein>
    <recommendedName>
        <fullName evidence="4">Asp23 family, cell envelope-related function</fullName>
    </recommendedName>
</protein>
<organism evidence="2 3">
    <name type="scientific">Geodermatophilus nigrescens</name>
    <dbReference type="NCBI Taxonomy" id="1070870"/>
    <lineage>
        <taxon>Bacteria</taxon>
        <taxon>Bacillati</taxon>
        <taxon>Actinomycetota</taxon>
        <taxon>Actinomycetes</taxon>
        <taxon>Geodermatophilales</taxon>
        <taxon>Geodermatophilaceae</taxon>
        <taxon>Geodermatophilus</taxon>
    </lineage>
</organism>